<protein>
    <recommendedName>
        <fullName evidence="2">C-type lectin domain-containing protein</fullName>
    </recommendedName>
</protein>
<evidence type="ECO:0000259" key="2">
    <source>
        <dbReference type="PROSITE" id="PS50041"/>
    </source>
</evidence>
<feature type="chain" id="PRO_5041687113" description="C-type lectin domain-containing protein" evidence="1">
    <location>
        <begin position="18"/>
        <end position="202"/>
    </location>
</feature>
<feature type="signal peptide" evidence="1">
    <location>
        <begin position="1"/>
        <end position="17"/>
    </location>
</feature>
<proteinExistence type="predicted"/>
<dbReference type="Gene3D" id="3.10.100.10">
    <property type="entry name" value="Mannose-Binding Protein A, subunit A"/>
    <property type="match status" value="1"/>
</dbReference>
<evidence type="ECO:0000256" key="1">
    <source>
        <dbReference type="SAM" id="SignalP"/>
    </source>
</evidence>
<dbReference type="PANTHER" id="PTHR22803">
    <property type="entry name" value="MANNOSE, PHOSPHOLIPASE, LECTIN RECEPTOR RELATED"/>
    <property type="match status" value="1"/>
</dbReference>
<dbReference type="Proteomes" id="UP001187531">
    <property type="component" value="Unassembled WGS sequence"/>
</dbReference>
<dbReference type="CDD" id="cd00037">
    <property type="entry name" value="CLECT"/>
    <property type="match status" value="1"/>
</dbReference>
<dbReference type="AlphaFoldDB" id="A0AA88KUR7"/>
<evidence type="ECO:0000313" key="4">
    <source>
        <dbReference type="Proteomes" id="UP001187531"/>
    </source>
</evidence>
<sequence>MISMFIYLFAFLTFAWAESKIGVSQNGDYCLDEWSLVCSNENDCSCFRYLESFSRFDVAADICEALKGSLPSFHSEDKNKFIYVFQDDLRRGAWIGLRRKNSTFEWVDGSELDFTSWNDGSPSYGVNASDCVHFVGHEDEWFTVQFKWRDSPCSELRPILCEMPVLIPTTQQPSTITQTESITGEGTAEWTTSMWTTLSGLQ</sequence>
<dbReference type="Pfam" id="PF00059">
    <property type="entry name" value="Lectin_C"/>
    <property type="match status" value="1"/>
</dbReference>
<dbReference type="InterPro" id="IPR016186">
    <property type="entry name" value="C-type_lectin-like/link_sf"/>
</dbReference>
<dbReference type="InterPro" id="IPR016187">
    <property type="entry name" value="CTDL_fold"/>
</dbReference>
<comment type="caution">
    <text evidence="3">The sequence shown here is derived from an EMBL/GenBank/DDBJ whole genome shotgun (WGS) entry which is preliminary data.</text>
</comment>
<gene>
    <name evidence="3" type="ORF">QYM36_017656</name>
</gene>
<keyword evidence="4" id="KW-1185">Reference proteome</keyword>
<feature type="domain" description="C-type lectin" evidence="2">
    <location>
        <begin position="42"/>
        <end position="162"/>
    </location>
</feature>
<organism evidence="3 4">
    <name type="scientific">Artemia franciscana</name>
    <name type="common">Brine shrimp</name>
    <name type="synonym">Artemia sanfranciscana</name>
    <dbReference type="NCBI Taxonomy" id="6661"/>
    <lineage>
        <taxon>Eukaryota</taxon>
        <taxon>Metazoa</taxon>
        <taxon>Ecdysozoa</taxon>
        <taxon>Arthropoda</taxon>
        <taxon>Crustacea</taxon>
        <taxon>Branchiopoda</taxon>
        <taxon>Anostraca</taxon>
        <taxon>Artemiidae</taxon>
        <taxon>Artemia</taxon>
    </lineage>
</organism>
<dbReference type="SMART" id="SM00034">
    <property type="entry name" value="CLECT"/>
    <property type="match status" value="1"/>
</dbReference>
<accession>A0AA88KUR7</accession>
<dbReference type="PROSITE" id="PS50041">
    <property type="entry name" value="C_TYPE_LECTIN_2"/>
    <property type="match status" value="1"/>
</dbReference>
<dbReference type="SUPFAM" id="SSF56436">
    <property type="entry name" value="C-type lectin-like"/>
    <property type="match status" value="1"/>
</dbReference>
<evidence type="ECO:0000313" key="3">
    <source>
        <dbReference type="EMBL" id="KAK2704022.1"/>
    </source>
</evidence>
<dbReference type="InterPro" id="IPR050111">
    <property type="entry name" value="C-type_lectin/snaclec_domain"/>
</dbReference>
<dbReference type="InterPro" id="IPR001304">
    <property type="entry name" value="C-type_lectin-like"/>
</dbReference>
<name>A0AA88KUR7_ARTSF</name>
<dbReference type="EMBL" id="JAVRJZ010000043">
    <property type="protein sequence ID" value="KAK2704022.1"/>
    <property type="molecule type" value="Genomic_DNA"/>
</dbReference>
<keyword evidence="1" id="KW-0732">Signal</keyword>
<reference evidence="3" key="1">
    <citation type="submission" date="2023-07" db="EMBL/GenBank/DDBJ databases">
        <title>Chromosome-level genome assembly of Artemia franciscana.</title>
        <authorList>
            <person name="Jo E."/>
        </authorList>
    </citation>
    <scope>NUCLEOTIDE SEQUENCE</scope>
    <source>
        <tissue evidence="3">Whole body</tissue>
    </source>
</reference>